<protein>
    <submittedName>
        <fullName evidence="8">Extracellular solute-binding protein family 1</fullName>
    </submittedName>
</protein>
<dbReference type="SUPFAM" id="SSF53850">
    <property type="entry name" value="Periplasmic binding protein-like II"/>
    <property type="match status" value="1"/>
</dbReference>
<dbReference type="OrthoDB" id="2644263at2"/>
<dbReference type="PANTHER" id="PTHR43649:SF33">
    <property type="entry name" value="POLYGALACTURONAN_RHAMNOGALACTURONAN-BINDING PROTEIN YTCQ"/>
    <property type="match status" value="1"/>
</dbReference>
<evidence type="ECO:0000256" key="5">
    <source>
        <dbReference type="ARBA" id="ARBA00023288"/>
    </source>
</evidence>
<keyword evidence="9" id="KW-1185">Reference proteome</keyword>
<dbReference type="HOGENOM" id="CLU_021021_3_2_9"/>
<dbReference type="AlphaFoldDB" id="F3ZVX8"/>
<dbReference type="Pfam" id="PF01547">
    <property type="entry name" value="SBP_bac_1"/>
    <property type="match status" value="1"/>
</dbReference>
<accession>F3ZVX8</accession>
<gene>
    <name evidence="8" type="ordered locus">Mahau_0129</name>
</gene>
<keyword evidence="2 7" id="KW-0732">Signal</keyword>
<evidence type="ECO:0000256" key="7">
    <source>
        <dbReference type="SAM" id="SignalP"/>
    </source>
</evidence>
<dbReference type="eggNOG" id="COG1653">
    <property type="taxonomic scope" value="Bacteria"/>
</dbReference>
<dbReference type="KEGG" id="mas:Mahau_0129"/>
<evidence type="ECO:0000313" key="8">
    <source>
        <dbReference type="EMBL" id="AEE95352.1"/>
    </source>
</evidence>
<feature type="signal peptide" evidence="7">
    <location>
        <begin position="1"/>
        <end position="26"/>
    </location>
</feature>
<dbReference type="STRING" id="697281.Mahau_0129"/>
<dbReference type="RefSeq" id="WP_013779786.1">
    <property type="nucleotide sequence ID" value="NC_015520.1"/>
</dbReference>
<dbReference type="PROSITE" id="PS51257">
    <property type="entry name" value="PROKAR_LIPOPROTEIN"/>
    <property type="match status" value="1"/>
</dbReference>
<dbReference type="CDD" id="cd13580">
    <property type="entry name" value="PBP2_AlgQ_like_1"/>
    <property type="match status" value="1"/>
</dbReference>
<dbReference type="InterPro" id="IPR050490">
    <property type="entry name" value="Bact_solute-bd_prot1"/>
</dbReference>
<dbReference type="Gene3D" id="3.40.190.10">
    <property type="entry name" value="Periplasmic binding protein-like II"/>
    <property type="match status" value="2"/>
</dbReference>
<evidence type="ECO:0000256" key="2">
    <source>
        <dbReference type="ARBA" id="ARBA00022729"/>
    </source>
</evidence>
<reference evidence="9" key="1">
    <citation type="submission" date="2010-11" db="EMBL/GenBank/DDBJ databases">
        <title>The complete genome of Mahella australiensis DSM 15567.</title>
        <authorList>
            <consortium name="US DOE Joint Genome Institute (JGI-PGF)"/>
            <person name="Lucas S."/>
            <person name="Copeland A."/>
            <person name="Lapidus A."/>
            <person name="Bruce D."/>
            <person name="Goodwin L."/>
            <person name="Pitluck S."/>
            <person name="Kyrpides N."/>
            <person name="Mavromatis K."/>
            <person name="Pagani I."/>
            <person name="Ivanova N."/>
            <person name="Teshima H."/>
            <person name="Brettin T."/>
            <person name="Detter J.C."/>
            <person name="Han C."/>
            <person name="Tapia R."/>
            <person name="Land M."/>
            <person name="Hauser L."/>
            <person name="Markowitz V."/>
            <person name="Cheng J.-F."/>
            <person name="Hugenholtz P."/>
            <person name="Woyke T."/>
            <person name="Wu D."/>
            <person name="Spring S."/>
            <person name="Pukall R."/>
            <person name="Steenblock K."/>
            <person name="Schneider S."/>
            <person name="Klenk H.-P."/>
            <person name="Eisen J.A."/>
        </authorList>
    </citation>
    <scope>NUCLEOTIDE SEQUENCE [LARGE SCALE GENOMIC DNA]</scope>
    <source>
        <strain evidence="9">DSM 15567 / CIP 107919 / 50-1 BON</strain>
    </source>
</reference>
<evidence type="ECO:0000256" key="3">
    <source>
        <dbReference type="ARBA" id="ARBA00023136"/>
    </source>
</evidence>
<sequence length="531" mass="59119">MKTSNKSSRRWIRIICVAVLVLSLLAGCGGNESTTNSGQDDTSSRNTAQEGKPFKITIMTQTFDADPAPADSPVIQAMEEYTGVDVDINWVPSTSYDDKLNTTLASGSLPMVVLAGSKSPSIISACRAGAFWELGPYLKDYPNLSKANPVILYNSSIDGKTYGIYRGRDLGRNGIVYRKDWLDNTGLDVPKTIDDFYNMLKAFTYDDPDKDAKQDTYGMVVTKYNGPFKIMLTWFGAPNEWGDDGSGRLVPSFTTDEYMDCLKFWKKMYDEKLINQDFAAVDPGKWNDPIYAEKAGVKVDVLDDAGRWEDQFKKAGISAVVDVIGAVEGPKGLRNLPTSGYSGMYLVSKSVKTEDDLKKVIAFLDKLGDKEMQDLLGWGIKDRHYKLVNGEIEPITDLPADIAREVHGTNQLLTYIPPENAMPRAQSELRKKASQTMKENEKIIVPNPVEPFVSQTDTYAKKGQQLDNIIEDARVKFIAGQIDENGFKNAVEQWRNTGGDKLIQEVNELYEKYKDSMPTMDNTSNSTTISQ</sequence>
<dbReference type="EMBL" id="CP002360">
    <property type="protein sequence ID" value="AEE95352.1"/>
    <property type="molecule type" value="Genomic_DNA"/>
</dbReference>
<reference evidence="8 9" key="2">
    <citation type="journal article" date="2011" name="Stand. Genomic Sci.">
        <title>Complete genome sequence of Mahella australiensis type strain (50-1 BON).</title>
        <authorList>
            <person name="Sikorski J."/>
            <person name="Teshima H."/>
            <person name="Nolan M."/>
            <person name="Lucas S."/>
            <person name="Hammon N."/>
            <person name="Deshpande S."/>
            <person name="Cheng J.F."/>
            <person name="Pitluck S."/>
            <person name="Liolios K."/>
            <person name="Pagani I."/>
            <person name="Ivanova N."/>
            <person name="Huntemann M."/>
            <person name="Mavromatis K."/>
            <person name="Ovchinikova G."/>
            <person name="Pati A."/>
            <person name="Tapia R."/>
            <person name="Han C."/>
            <person name="Goodwin L."/>
            <person name="Chen A."/>
            <person name="Palaniappan K."/>
            <person name="Land M."/>
            <person name="Hauser L."/>
            <person name="Ngatchou-Djao O.D."/>
            <person name="Rohde M."/>
            <person name="Pukall R."/>
            <person name="Spring S."/>
            <person name="Abt B."/>
            <person name="Goker M."/>
            <person name="Detter J.C."/>
            <person name="Woyke T."/>
            <person name="Bristow J."/>
            <person name="Markowitz V."/>
            <person name="Hugenholtz P."/>
            <person name="Eisen J.A."/>
            <person name="Kyrpides N.C."/>
            <person name="Klenk H.P."/>
            <person name="Lapidus A."/>
        </authorList>
    </citation>
    <scope>NUCLEOTIDE SEQUENCE [LARGE SCALE GENOMIC DNA]</scope>
    <source>
        <strain evidence="9">DSM 15567 / CIP 107919 / 50-1 BON</strain>
    </source>
</reference>
<evidence type="ECO:0000256" key="4">
    <source>
        <dbReference type="ARBA" id="ARBA00023139"/>
    </source>
</evidence>
<dbReference type="PANTHER" id="PTHR43649">
    <property type="entry name" value="ARABINOSE-BINDING PROTEIN-RELATED"/>
    <property type="match status" value="1"/>
</dbReference>
<feature type="compositionally biased region" description="Polar residues" evidence="6">
    <location>
        <begin position="31"/>
        <end position="49"/>
    </location>
</feature>
<evidence type="ECO:0000256" key="1">
    <source>
        <dbReference type="ARBA" id="ARBA00022475"/>
    </source>
</evidence>
<keyword evidence="5" id="KW-0449">Lipoprotein</keyword>
<keyword evidence="1" id="KW-1003">Cell membrane</keyword>
<organism evidence="8 9">
    <name type="scientific">Mahella australiensis (strain DSM 15567 / CIP 107919 / 50-1 BON)</name>
    <dbReference type="NCBI Taxonomy" id="697281"/>
    <lineage>
        <taxon>Bacteria</taxon>
        <taxon>Bacillati</taxon>
        <taxon>Bacillota</taxon>
        <taxon>Clostridia</taxon>
        <taxon>Thermoanaerobacterales</taxon>
        <taxon>Thermoanaerobacterales Family IV. Incertae Sedis</taxon>
        <taxon>Mahella</taxon>
    </lineage>
</organism>
<evidence type="ECO:0000313" key="9">
    <source>
        <dbReference type="Proteomes" id="UP000008457"/>
    </source>
</evidence>
<feature type="region of interest" description="Disordered" evidence="6">
    <location>
        <begin position="31"/>
        <end position="51"/>
    </location>
</feature>
<feature type="chain" id="PRO_5039394762" evidence="7">
    <location>
        <begin position="27"/>
        <end position="531"/>
    </location>
</feature>
<proteinExistence type="predicted"/>
<name>F3ZVX8_MAHA5</name>
<keyword evidence="4" id="KW-0564">Palmitate</keyword>
<dbReference type="Proteomes" id="UP000008457">
    <property type="component" value="Chromosome"/>
</dbReference>
<keyword evidence="3" id="KW-0472">Membrane</keyword>
<evidence type="ECO:0000256" key="6">
    <source>
        <dbReference type="SAM" id="MobiDB-lite"/>
    </source>
</evidence>
<dbReference type="InterPro" id="IPR006059">
    <property type="entry name" value="SBP"/>
</dbReference>